<dbReference type="PROSITE" id="PS51257">
    <property type="entry name" value="PROKAR_LIPOPROTEIN"/>
    <property type="match status" value="1"/>
</dbReference>
<dbReference type="EMBL" id="SPDS01000001">
    <property type="protein sequence ID" value="TFH57259.1"/>
    <property type="molecule type" value="Genomic_DNA"/>
</dbReference>
<feature type="chain" id="PRO_5038655795" description="Lipoprotein" evidence="1">
    <location>
        <begin position="24"/>
        <end position="148"/>
    </location>
</feature>
<feature type="signal peptide" evidence="1">
    <location>
        <begin position="1"/>
        <end position="23"/>
    </location>
</feature>
<evidence type="ECO:0000313" key="2">
    <source>
        <dbReference type="EMBL" id="TFH57259.1"/>
    </source>
</evidence>
<evidence type="ECO:0008006" key="4">
    <source>
        <dbReference type="Google" id="ProtNLM"/>
    </source>
</evidence>
<dbReference type="RefSeq" id="WP_134780198.1">
    <property type="nucleotide sequence ID" value="NZ_SPDS01000001.1"/>
</dbReference>
<accession>A0A4Y8U0H1</accession>
<sequence length="148" mass="15144">MSALKRRLPGIAAMALLAASTLAGCSSQVADEVNAQWTLIDPAGVNESSTSLQLGVMAIACTSGTTGEITATDVELSNDQIAIGIAVEPAEGDAHTCPGNETVPYTLELDEPVGDRTLIDASCLEGIGQKTTACQDGGIRWSPPAEQS</sequence>
<keyword evidence="1" id="KW-0732">Signal</keyword>
<protein>
    <recommendedName>
        <fullName evidence="4">Lipoprotein</fullName>
    </recommendedName>
</protein>
<name>A0A4Y8U0H1_9MICC</name>
<dbReference type="AlphaFoldDB" id="A0A4Y8U0H1"/>
<proteinExistence type="predicted"/>
<reference evidence="2 3" key="1">
    <citation type="submission" date="2019-03" db="EMBL/GenBank/DDBJ databases">
        <title>Glutamicibacter sp. LJH19 genome.</title>
        <authorList>
            <person name="Sinai Borker S."/>
            <person name="Kumar R."/>
        </authorList>
    </citation>
    <scope>NUCLEOTIDE SEQUENCE [LARGE SCALE GENOMIC DNA]</scope>
    <source>
        <strain evidence="2 3">LJH19</strain>
    </source>
</reference>
<evidence type="ECO:0000313" key="3">
    <source>
        <dbReference type="Proteomes" id="UP000297638"/>
    </source>
</evidence>
<dbReference type="Proteomes" id="UP000297638">
    <property type="component" value="Unassembled WGS sequence"/>
</dbReference>
<evidence type="ECO:0000256" key="1">
    <source>
        <dbReference type="SAM" id="SignalP"/>
    </source>
</evidence>
<organism evidence="2 3">
    <name type="scientific">Glutamicibacter arilaitensis</name>
    <dbReference type="NCBI Taxonomy" id="256701"/>
    <lineage>
        <taxon>Bacteria</taxon>
        <taxon>Bacillati</taxon>
        <taxon>Actinomycetota</taxon>
        <taxon>Actinomycetes</taxon>
        <taxon>Micrococcales</taxon>
        <taxon>Micrococcaceae</taxon>
        <taxon>Glutamicibacter</taxon>
    </lineage>
</organism>
<gene>
    <name evidence="2" type="ORF">EXY26_09770</name>
</gene>
<comment type="caution">
    <text evidence="2">The sequence shown here is derived from an EMBL/GenBank/DDBJ whole genome shotgun (WGS) entry which is preliminary data.</text>
</comment>